<evidence type="ECO:0000256" key="2">
    <source>
        <dbReference type="SAM" id="MobiDB-lite"/>
    </source>
</evidence>
<feature type="domain" description="Helicase HerA central" evidence="3">
    <location>
        <begin position="55"/>
        <end position="108"/>
    </location>
</feature>
<evidence type="ECO:0000313" key="5">
    <source>
        <dbReference type="Proteomes" id="UP001460888"/>
    </source>
</evidence>
<comment type="caution">
    <text evidence="4">The sequence shown here is derived from an EMBL/GenBank/DDBJ whole genome shotgun (WGS) entry which is preliminary data.</text>
</comment>
<proteinExistence type="predicted"/>
<feature type="region of interest" description="Disordered" evidence="2">
    <location>
        <begin position="496"/>
        <end position="515"/>
    </location>
</feature>
<name>A0ABV2AYL1_9GAMM</name>
<dbReference type="InterPro" id="IPR002789">
    <property type="entry name" value="HerA_central"/>
</dbReference>
<feature type="coiled-coil region" evidence="1">
    <location>
        <begin position="687"/>
        <end position="721"/>
    </location>
</feature>
<sequence length="839" mass="91176">MPQRPFVQRIDTICGILDAASGQPGDSAVQDYEKLGAFYLGREHDLASEQTGTAPLLYDAKDLTTHAVIIGMTGSGKTGLGVGLIEEAAIDGVPVIAIDPKGDLGNLLLTFPDLTAADFEPWVDPAAATTQGNTVAAHAKAQAELWRKGLASWDQDGARIRRLKEAAEFGIFTPGSTAGIPISVLSSFDAPSAALRDDAEAFAERIQATAISILTLLGIDADPLSSREYILISNILQHAWQAGRSLDLPGLIGAIQSPPVQRIGVMDLEAMYPAKERFALAMQLNNVLASPGFASWMQGQALSARSLFYTDAGRPRVSILSIAHLTDAERMFFVTMLLGEIIAWMRAQPGTSSLRAVLYMDELFGYMPPTANPPSKMLFLTLLKQARAYGLGLVLSTQNPVDLDYKGLSNTGTWFIGRLQTERDKNRVLDGLEGAGAGGGPFDRGAMEQTLAGLGKRVFLLHNVHETEPVVFHTRWALSYLPGPLTRDQIRRLTQATPHSAPAESVPAPGKAPRAPRAPVEAATAAMERPVLDPGIHQYFLPVTMPGEGPLTYYAQIVGAAEVFFTSRTHGIDLQRAFVFGAEPVDGSVALDWDWAEALAVDITALEDQAPADATFGPLAPAARRATNFREWERDYKTWLRKVQALTLFRSKTFKQVSAPDESEADFRIRLQQLARERRDLEVGKLRARYEKSAGRLRERLRSAERKIEEQKAQASQKKIESALSIGGALLGAFLGRKRLSSSTVSRVGTAARRAGYAAKEIRDVREAEADAAELQAKLDAEGEAFAADVARLEGEIDAQTEVLDTVQVRARSSDIDIRFVALLWSPYRRSADGRTRPA</sequence>
<dbReference type="PANTHER" id="PTHR30121">
    <property type="entry name" value="UNCHARACTERIZED PROTEIN YJGR-RELATED"/>
    <property type="match status" value="1"/>
</dbReference>
<protein>
    <recommendedName>
        <fullName evidence="3">Helicase HerA central domain-containing protein</fullName>
    </recommendedName>
</protein>
<organism evidence="4 5">
    <name type="scientific">Salinisphaera dokdonensis CL-ES53</name>
    <dbReference type="NCBI Taxonomy" id="1304272"/>
    <lineage>
        <taxon>Bacteria</taxon>
        <taxon>Pseudomonadati</taxon>
        <taxon>Pseudomonadota</taxon>
        <taxon>Gammaproteobacteria</taxon>
        <taxon>Salinisphaerales</taxon>
        <taxon>Salinisphaeraceae</taxon>
        <taxon>Salinisphaera</taxon>
    </lineage>
</organism>
<dbReference type="CDD" id="cd01127">
    <property type="entry name" value="TrwB_TraG_TraD_VirD4"/>
    <property type="match status" value="1"/>
</dbReference>
<dbReference type="Proteomes" id="UP001460888">
    <property type="component" value="Unassembled WGS sequence"/>
</dbReference>
<dbReference type="InterPro" id="IPR027417">
    <property type="entry name" value="P-loop_NTPase"/>
</dbReference>
<feature type="coiled-coil region" evidence="1">
    <location>
        <begin position="758"/>
        <end position="785"/>
    </location>
</feature>
<evidence type="ECO:0000313" key="4">
    <source>
        <dbReference type="EMBL" id="MES1928746.1"/>
    </source>
</evidence>
<dbReference type="Pfam" id="PF01935">
    <property type="entry name" value="DUF87"/>
    <property type="match status" value="1"/>
</dbReference>
<dbReference type="PANTHER" id="PTHR30121:SF6">
    <property type="entry name" value="SLR6007 PROTEIN"/>
    <property type="match status" value="1"/>
</dbReference>
<dbReference type="Gene3D" id="3.40.50.300">
    <property type="entry name" value="P-loop containing nucleotide triphosphate hydrolases"/>
    <property type="match status" value="2"/>
</dbReference>
<evidence type="ECO:0000256" key="1">
    <source>
        <dbReference type="SAM" id="Coils"/>
    </source>
</evidence>
<keyword evidence="1" id="KW-0175">Coiled coil</keyword>
<dbReference type="SUPFAM" id="SSF52540">
    <property type="entry name" value="P-loop containing nucleoside triphosphate hydrolases"/>
    <property type="match status" value="1"/>
</dbReference>
<dbReference type="EMBL" id="APND01000001">
    <property type="protein sequence ID" value="MES1928746.1"/>
    <property type="molecule type" value="Genomic_DNA"/>
</dbReference>
<dbReference type="InterPro" id="IPR051162">
    <property type="entry name" value="T4SS_component"/>
</dbReference>
<accession>A0ABV2AYL1</accession>
<keyword evidence="5" id="KW-1185">Reference proteome</keyword>
<reference evidence="4 5" key="1">
    <citation type="submission" date="2013-03" db="EMBL/GenBank/DDBJ databases">
        <title>Salinisphaera dokdonensis CL-ES53 Genome Sequencing.</title>
        <authorList>
            <person name="Li C."/>
            <person name="Lai Q."/>
            <person name="Shao Z."/>
        </authorList>
    </citation>
    <scope>NUCLEOTIDE SEQUENCE [LARGE SCALE GENOMIC DNA]</scope>
    <source>
        <strain evidence="4 5">CL-ES53</strain>
    </source>
</reference>
<evidence type="ECO:0000259" key="3">
    <source>
        <dbReference type="Pfam" id="PF01935"/>
    </source>
</evidence>
<gene>
    <name evidence="4" type="ORF">SADO_05785</name>
</gene>